<dbReference type="GO" id="GO:0003676">
    <property type="term" value="F:nucleic acid binding"/>
    <property type="evidence" value="ECO:0007669"/>
    <property type="project" value="InterPro"/>
</dbReference>
<organism evidence="12 13">
    <name type="scientific">Methanosarcina lacustris Z-7289</name>
    <dbReference type="NCBI Taxonomy" id="1434111"/>
    <lineage>
        <taxon>Archaea</taxon>
        <taxon>Methanobacteriati</taxon>
        <taxon>Methanobacteriota</taxon>
        <taxon>Stenosarchaea group</taxon>
        <taxon>Methanomicrobia</taxon>
        <taxon>Methanosarcinales</taxon>
        <taxon>Methanosarcinaceae</taxon>
        <taxon>Methanosarcina</taxon>
    </lineage>
</organism>
<keyword evidence="13" id="KW-1185">Reference proteome</keyword>
<reference evidence="12 13" key="1">
    <citation type="submission" date="2014-07" db="EMBL/GenBank/DDBJ databases">
        <title>Methanogenic archaea and the global carbon cycle.</title>
        <authorList>
            <person name="Henriksen J.R."/>
            <person name="Luke J."/>
            <person name="Reinhart S."/>
            <person name="Benedict M.N."/>
            <person name="Youngblut N.D."/>
            <person name="Metcalf M.E."/>
            <person name="Whitaker R.J."/>
            <person name="Metcalf W.W."/>
        </authorList>
    </citation>
    <scope>NUCLEOTIDE SEQUENCE [LARGE SCALE GENOMIC DNA]</scope>
    <source>
        <strain evidence="12 13">Z-7289</strain>
    </source>
</reference>
<dbReference type="AlphaFoldDB" id="A0A0E3S443"/>
<dbReference type="InterPro" id="IPR001650">
    <property type="entry name" value="Helicase_C-like"/>
</dbReference>
<dbReference type="SUPFAM" id="SSF52540">
    <property type="entry name" value="P-loop containing nucleoside triphosphate hydrolases"/>
    <property type="match status" value="1"/>
</dbReference>
<evidence type="ECO:0000259" key="11">
    <source>
        <dbReference type="PROSITE" id="PS51643"/>
    </source>
</evidence>
<evidence type="ECO:0000259" key="10">
    <source>
        <dbReference type="PROSITE" id="PS51194"/>
    </source>
</evidence>
<dbReference type="RefSeq" id="WP_048127570.1">
    <property type="nucleotide sequence ID" value="NZ_CP009515.1"/>
</dbReference>
<dbReference type="InterPro" id="IPR011545">
    <property type="entry name" value="DEAD/DEAH_box_helicase_dom"/>
</dbReference>
<dbReference type="InterPro" id="IPR006674">
    <property type="entry name" value="HD_domain"/>
</dbReference>
<proteinExistence type="inferred from homology"/>
<evidence type="ECO:0000256" key="8">
    <source>
        <dbReference type="ARBA" id="ARBA00022840"/>
    </source>
</evidence>
<dbReference type="GO" id="GO:0005524">
    <property type="term" value="F:ATP binding"/>
    <property type="evidence" value="ECO:0007669"/>
    <property type="project" value="UniProtKB-KW"/>
</dbReference>
<dbReference type="GO" id="GO:0140097">
    <property type="term" value="F:catalytic activity, acting on DNA"/>
    <property type="evidence" value="ECO:0007669"/>
    <property type="project" value="UniProtKB-ARBA"/>
</dbReference>
<evidence type="ECO:0000256" key="6">
    <source>
        <dbReference type="ARBA" id="ARBA00022801"/>
    </source>
</evidence>
<dbReference type="CDD" id="cd17930">
    <property type="entry name" value="DEXHc_cas3"/>
    <property type="match status" value="1"/>
</dbReference>
<dbReference type="HOGENOM" id="CLU_010123_1_1_2"/>
<evidence type="ECO:0000256" key="7">
    <source>
        <dbReference type="ARBA" id="ARBA00022806"/>
    </source>
</evidence>
<accession>A0A0E3S443</accession>
<keyword evidence="6" id="KW-0378">Hydrolase</keyword>
<evidence type="ECO:0000256" key="2">
    <source>
        <dbReference type="ARBA" id="ARBA00009046"/>
    </source>
</evidence>
<dbReference type="NCBIfam" id="TIGR01587">
    <property type="entry name" value="cas3_core"/>
    <property type="match status" value="1"/>
</dbReference>
<dbReference type="InterPro" id="IPR054712">
    <property type="entry name" value="Cas3-like_dom"/>
</dbReference>
<dbReference type="Gene3D" id="3.40.50.300">
    <property type="entry name" value="P-loop containing nucleotide triphosphate hydrolases"/>
    <property type="match status" value="2"/>
</dbReference>
<keyword evidence="9" id="KW-0051">Antiviral defense</keyword>
<dbReference type="GO" id="GO:0016787">
    <property type="term" value="F:hydrolase activity"/>
    <property type="evidence" value="ECO:0007669"/>
    <property type="project" value="UniProtKB-KW"/>
</dbReference>
<dbReference type="InterPro" id="IPR006483">
    <property type="entry name" value="CRISPR-assoc_Cas3_HD"/>
</dbReference>
<dbReference type="STRING" id="1434111.MSLAZ_2528"/>
<dbReference type="GO" id="GO:0004518">
    <property type="term" value="F:nuclease activity"/>
    <property type="evidence" value="ECO:0007669"/>
    <property type="project" value="UniProtKB-KW"/>
</dbReference>
<dbReference type="CDD" id="cd18785">
    <property type="entry name" value="SF2_C"/>
    <property type="match status" value="1"/>
</dbReference>
<dbReference type="OrthoDB" id="43851at2157"/>
<dbReference type="SMART" id="SM00487">
    <property type="entry name" value="DEXDc"/>
    <property type="match status" value="1"/>
</dbReference>
<evidence type="ECO:0000313" key="12">
    <source>
        <dbReference type="EMBL" id="AKB75789.1"/>
    </source>
</evidence>
<dbReference type="PATRIC" id="fig|1434111.4.peg.3354"/>
<dbReference type="NCBIfam" id="TIGR01596">
    <property type="entry name" value="cas3_HD"/>
    <property type="match status" value="1"/>
</dbReference>
<dbReference type="KEGG" id="mls:MSLAZ_2528"/>
<evidence type="ECO:0000313" key="13">
    <source>
        <dbReference type="Proteomes" id="UP000033072"/>
    </source>
</evidence>
<sequence>MLTDATCTSFKFSLVSHTDPQQYLGDHLFNVADILVQIYDAHQHDVPDPELREALWKLGMSHDFGKATSYFQNDIKNPTGKRTKNPKKNHALISALFAYWYLPENYKMFGYLAVKRHHGDINNGHDEFSDLDKYEILKMQINDIKSNSETQRELECIYSIKLDDFFEFVTTENMLKIKQRFIHANLSTLEVFEFICNMYSKLLSADKLQLLLAKLRPLPKIPVLPDHKPYGYIENYKNDVRSKFLQKPPEYTDLKVFEMRDEIFEVLKREIPGVNLRAESFFSINIPTGLGKTFLAYYTALYFVNELERTTGVRSKIIYALPFMSVIDQNYDELVKAIKSNEGGKRPSDSDTLKYHSLTETDIYNTRDENDENVQYKNIDARFCNDNWQSNIVVTTFVQLFDTIFHLGDGSKSQRFHQLENSVIILDEIQAIDEKFYYAIREVFKLLASVYHIKFIFVTATMPLLIESHDLIPNSRGYFERLDRIVIHNHTQSDTYLDEFEKIVTKAITEKSDKSFLIVLNTIDSAKQVFEYIQKHTTGRKYIYLSTEIYPKERLKKIKEIKESKEKLIVVSTQLVEAGVDIDLGIVFRDFAPLSSLIQAIGRANRNGLNGEPSEVYLYKLKDRERDRYYYSYIYPSFLMEITKNILTELTIKESEIYELNQRYARAVNDCISPDKSADILKYIKELRLKKLRDEFKLIDDDYAYKYDIFIIGDERCEQLRQALKNIKRIKLTMNRFEYNGKIRHIFRELGEYRISIYASTYNEIKSHLDTESFQGAEFLPFESEAGVKLYSKETGIIKKRDNKD</sequence>
<dbReference type="Pfam" id="PF22590">
    <property type="entry name" value="Cas3-like_C_2"/>
    <property type="match status" value="1"/>
</dbReference>
<feature type="domain" description="Helicase C-terminal" evidence="10">
    <location>
        <begin position="499"/>
        <end position="658"/>
    </location>
</feature>
<dbReference type="GO" id="GO:0046872">
    <property type="term" value="F:metal ion binding"/>
    <property type="evidence" value="ECO:0007669"/>
    <property type="project" value="UniProtKB-KW"/>
</dbReference>
<evidence type="ECO:0000256" key="9">
    <source>
        <dbReference type="ARBA" id="ARBA00023118"/>
    </source>
</evidence>
<dbReference type="Gene3D" id="1.10.3210.30">
    <property type="match status" value="1"/>
</dbReference>
<comment type="similarity">
    <text evidence="2">In the central section; belongs to the CRISPR-associated helicase Cas3 family.</text>
</comment>
<dbReference type="InterPro" id="IPR014001">
    <property type="entry name" value="Helicase_ATP-bd"/>
</dbReference>
<keyword evidence="5" id="KW-0547">Nucleotide-binding</keyword>
<gene>
    <name evidence="12" type="ORF">MSLAZ_2528</name>
</gene>
<name>A0A0E3S443_9EURY</name>
<keyword evidence="4" id="KW-0479">Metal-binding</keyword>
<dbReference type="PROSITE" id="PS51194">
    <property type="entry name" value="HELICASE_CTER"/>
    <property type="match status" value="1"/>
</dbReference>
<dbReference type="GO" id="GO:0004386">
    <property type="term" value="F:helicase activity"/>
    <property type="evidence" value="ECO:0007669"/>
    <property type="project" value="UniProtKB-KW"/>
</dbReference>
<dbReference type="SMART" id="SM00490">
    <property type="entry name" value="HELICc"/>
    <property type="match status" value="1"/>
</dbReference>
<protein>
    <submittedName>
        <fullName evidence="12">CRISPR-associated helicase Cas3</fullName>
    </submittedName>
</protein>
<dbReference type="EMBL" id="CP009515">
    <property type="protein sequence ID" value="AKB75789.1"/>
    <property type="molecule type" value="Genomic_DNA"/>
</dbReference>
<evidence type="ECO:0000256" key="4">
    <source>
        <dbReference type="ARBA" id="ARBA00022723"/>
    </source>
</evidence>
<dbReference type="Proteomes" id="UP000033072">
    <property type="component" value="Chromosome"/>
</dbReference>
<dbReference type="InterPro" id="IPR027417">
    <property type="entry name" value="P-loop_NTPase"/>
</dbReference>
<keyword evidence="3" id="KW-0540">Nuclease</keyword>
<dbReference type="GeneID" id="24807364"/>
<evidence type="ECO:0000256" key="1">
    <source>
        <dbReference type="ARBA" id="ARBA00006847"/>
    </source>
</evidence>
<dbReference type="GO" id="GO:0051607">
    <property type="term" value="P:defense response to virus"/>
    <property type="evidence" value="ECO:0007669"/>
    <property type="project" value="UniProtKB-KW"/>
</dbReference>
<comment type="similarity">
    <text evidence="1">In the N-terminal section; belongs to the CRISPR-associated nuclease Cas3-HD family.</text>
</comment>
<dbReference type="InterPro" id="IPR038257">
    <property type="entry name" value="CRISPR-assoc_Cas3_HD_sf"/>
</dbReference>
<dbReference type="Pfam" id="PF00270">
    <property type="entry name" value="DEAD"/>
    <property type="match status" value="1"/>
</dbReference>
<dbReference type="PROSITE" id="PS51643">
    <property type="entry name" value="HD_CAS3"/>
    <property type="match status" value="1"/>
</dbReference>
<dbReference type="InterPro" id="IPR006474">
    <property type="entry name" value="Helicase_Cas3_CRISPR-ass_core"/>
</dbReference>
<feature type="domain" description="HD Cas3-type" evidence="11">
    <location>
        <begin position="17"/>
        <end position="208"/>
    </location>
</feature>
<dbReference type="Pfam" id="PF01966">
    <property type="entry name" value="HD"/>
    <property type="match status" value="1"/>
</dbReference>
<evidence type="ECO:0000256" key="3">
    <source>
        <dbReference type="ARBA" id="ARBA00022722"/>
    </source>
</evidence>
<evidence type="ECO:0000256" key="5">
    <source>
        <dbReference type="ARBA" id="ARBA00022741"/>
    </source>
</evidence>
<keyword evidence="8" id="KW-0067">ATP-binding</keyword>
<dbReference type="CDD" id="cd09641">
    <property type="entry name" value="Cas3''_I"/>
    <property type="match status" value="1"/>
</dbReference>
<keyword evidence="7" id="KW-0347">Helicase</keyword>